<accession>A0A4C1TDJ1</accession>
<dbReference type="Proteomes" id="UP000299102">
    <property type="component" value="Unassembled WGS sequence"/>
</dbReference>
<dbReference type="AlphaFoldDB" id="A0A4C1TDJ1"/>
<organism evidence="1 2">
    <name type="scientific">Eumeta variegata</name>
    <name type="common">Bagworm moth</name>
    <name type="synonym">Eumeta japonica</name>
    <dbReference type="NCBI Taxonomy" id="151549"/>
    <lineage>
        <taxon>Eukaryota</taxon>
        <taxon>Metazoa</taxon>
        <taxon>Ecdysozoa</taxon>
        <taxon>Arthropoda</taxon>
        <taxon>Hexapoda</taxon>
        <taxon>Insecta</taxon>
        <taxon>Pterygota</taxon>
        <taxon>Neoptera</taxon>
        <taxon>Endopterygota</taxon>
        <taxon>Lepidoptera</taxon>
        <taxon>Glossata</taxon>
        <taxon>Ditrysia</taxon>
        <taxon>Tineoidea</taxon>
        <taxon>Psychidae</taxon>
        <taxon>Oiketicinae</taxon>
        <taxon>Eumeta</taxon>
    </lineage>
</organism>
<protein>
    <submittedName>
        <fullName evidence="1">Uncharacterized protein</fullName>
    </submittedName>
</protein>
<comment type="caution">
    <text evidence="1">The sequence shown here is derived from an EMBL/GenBank/DDBJ whole genome shotgun (WGS) entry which is preliminary data.</text>
</comment>
<sequence length="106" mass="12089">MWGKCGYGYPWAAVIIYSRGIYVCPFKVLLKISIVYREKSRVYQPTVCGYQIAEGEGDIISDGDALLFSVAGYFFSTSAWKDLDFRKNTATFTLSSQRNEKFTIRL</sequence>
<evidence type="ECO:0000313" key="1">
    <source>
        <dbReference type="EMBL" id="GBP12204.1"/>
    </source>
</evidence>
<reference evidence="1 2" key="1">
    <citation type="journal article" date="2019" name="Commun. Biol.">
        <title>The bagworm genome reveals a unique fibroin gene that provides high tensile strength.</title>
        <authorList>
            <person name="Kono N."/>
            <person name="Nakamura H."/>
            <person name="Ohtoshi R."/>
            <person name="Tomita M."/>
            <person name="Numata K."/>
            <person name="Arakawa K."/>
        </authorList>
    </citation>
    <scope>NUCLEOTIDE SEQUENCE [LARGE SCALE GENOMIC DNA]</scope>
</reference>
<dbReference type="EMBL" id="BGZK01000050">
    <property type="protein sequence ID" value="GBP12204.1"/>
    <property type="molecule type" value="Genomic_DNA"/>
</dbReference>
<evidence type="ECO:0000313" key="2">
    <source>
        <dbReference type="Proteomes" id="UP000299102"/>
    </source>
</evidence>
<gene>
    <name evidence="1" type="ORF">EVAR_6383_1</name>
</gene>
<proteinExistence type="predicted"/>
<name>A0A4C1TDJ1_EUMVA</name>
<keyword evidence="2" id="KW-1185">Reference proteome</keyword>